<dbReference type="InterPro" id="IPR024983">
    <property type="entry name" value="CHAT_dom"/>
</dbReference>
<sequence>MPQDLTVDIRSNPSLDYTVLPRQRTGSDKNPSRSEPLDLSVVLRQDHGGDLDLLILGSAVPRVRTRSPRASLSITAPTLVRKAARLRTMWRDRLVGHTETIDGEVRYPLAESADLSAHAGLMDRLTGEMAEEGAYLLDCLLGGDTHEERSLRALFTDILGSERSLRISFDSDIYLPWPMLSLDPRDHGGPWGSFLGHRHQIEQTGGTWPEYDFPWGARAQAITSLNTDTQLDSVGRAPDVRKLLEERSRLTVRTEAGPLLEALSGAHFDEDLMYFWCHGHFVDNGSPHPHLVLRLSDEQHIDADSIELRRRRIDYTARTRFKPFVLLNACHAGQPAAAPQLEHLGRALIKFGADGVLGPQIEIPQDFASEYAYEFLNLYLSGNHTAGEISLELVRRFAEGFRNPLALTYSLHCGLDSRLDLSS</sequence>
<comment type="caution">
    <text evidence="2">The sequence shown here is derived from an EMBL/GenBank/DDBJ whole genome shotgun (WGS) entry which is preliminary data.</text>
</comment>
<dbReference type="Pfam" id="PF12770">
    <property type="entry name" value="CHAT"/>
    <property type="match status" value="1"/>
</dbReference>
<keyword evidence="3" id="KW-1185">Reference proteome</keyword>
<dbReference type="RefSeq" id="WP_014674196.1">
    <property type="nucleotide sequence ID" value="NZ_KQ948384.1"/>
</dbReference>
<dbReference type="Proteomes" id="UP000053398">
    <property type="component" value="Unassembled WGS sequence"/>
</dbReference>
<reference evidence="2 3" key="1">
    <citation type="submission" date="2015-10" db="EMBL/GenBank/DDBJ databases">
        <title>Draft genome sequence of Streptomyces corchorusii DSM 40340, type strain for the species Streptomyces corchorusii.</title>
        <authorList>
            <person name="Ruckert C."/>
            <person name="Winkler A."/>
            <person name="Kalinowski J."/>
            <person name="Kampfer P."/>
            <person name="Glaeser S."/>
        </authorList>
    </citation>
    <scope>NUCLEOTIDE SEQUENCE [LARGE SCALE GENOMIC DNA]</scope>
    <source>
        <strain evidence="2 3">DSM 40340</strain>
    </source>
</reference>
<dbReference type="EMBL" id="LMWP01000076">
    <property type="protein sequence ID" value="KUN14836.1"/>
    <property type="molecule type" value="Genomic_DNA"/>
</dbReference>
<dbReference type="AlphaFoldDB" id="A0A101PNN1"/>
<evidence type="ECO:0000313" key="2">
    <source>
        <dbReference type="EMBL" id="KUN14836.1"/>
    </source>
</evidence>
<organism evidence="2 3">
    <name type="scientific">Streptomyces corchorusii</name>
    <name type="common">Streptomyces chibaensis</name>
    <dbReference type="NCBI Taxonomy" id="1903"/>
    <lineage>
        <taxon>Bacteria</taxon>
        <taxon>Bacillati</taxon>
        <taxon>Actinomycetota</taxon>
        <taxon>Actinomycetes</taxon>
        <taxon>Kitasatosporales</taxon>
        <taxon>Streptomycetaceae</taxon>
        <taxon>Streptomyces</taxon>
    </lineage>
</organism>
<protein>
    <recommendedName>
        <fullName evidence="1">CHAT domain-containing protein</fullName>
    </recommendedName>
</protein>
<accession>A0A101PNN1</accession>
<evidence type="ECO:0000313" key="3">
    <source>
        <dbReference type="Proteomes" id="UP000053398"/>
    </source>
</evidence>
<proteinExistence type="predicted"/>
<evidence type="ECO:0000259" key="1">
    <source>
        <dbReference type="Pfam" id="PF12770"/>
    </source>
</evidence>
<feature type="domain" description="CHAT" evidence="1">
    <location>
        <begin position="250"/>
        <end position="383"/>
    </location>
</feature>
<gene>
    <name evidence="2" type="ORF">AQJ11_44000</name>
</gene>
<name>A0A101PNN1_STRCK</name>